<feature type="compositionally biased region" description="Acidic residues" evidence="1">
    <location>
        <begin position="389"/>
        <end position="404"/>
    </location>
</feature>
<evidence type="ECO:0000313" key="3">
    <source>
        <dbReference type="Proteomes" id="UP000800096"/>
    </source>
</evidence>
<evidence type="ECO:0000313" key="2">
    <source>
        <dbReference type="EMBL" id="KAF1911980.1"/>
    </source>
</evidence>
<feature type="region of interest" description="Disordered" evidence="1">
    <location>
        <begin position="193"/>
        <end position="222"/>
    </location>
</feature>
<organism evidence="2 3">
    <name type="scientific">Ampelomyces quisqualis</name>
    <name type="common">Powdery mildew agent</name>
    <dbReference type="NCBI Taxonomy" id="50730"/>
    <lineage>
        <taxon>Eukaryota</taxon>
        <taxon>Fungi</taxon>
        <taxon>Dikarya</taxon>
        <taxon>Ascomycota</taxon>
        <taxon>Pezizomycotina</taxon>
        <taxon>Dothideomycetes</taxon>
        <taxon>Pleosporomycetidae</taxon>
        <taxon>Pleosporales</taxon>
        <taxon>Pleosporineae</taxon>
        <taxon>Phaeosphaeriaceae</taxon>
        <taxon>Ampelomyces</taxon>
    </lineage>
</organism>
<accession>A0A6A5QAW9</accession>
<dbReference type="EMBL" id="ML979141">
    <property type="protein sequence ID" value="KAF1911980.1"/>
    <property type="molecule type" value="Genomic_DNA"/>
</dbReference>
<evidence type="ECO:0000256" key="1">
    <source>
        <dbReference type="SAM" id="MobiDB-lite"/>
    </source>
</evidence>
<sequence length="404" mass="45106">MTRPRKTAKRPSKLRHIAELSSYAAIANRSSTWIDTDEEMENADVQGKDFENSDTEQDAAQDDDSELTVLTDRDEALLTIQTNWGIKRLEEVIKEGTWLKGMSRIDKIQGTNDIKFEDATILAARDLAEVSIQKKAHVQAEMVDMWKDRDKARVPGQKVGASWQDKQKNMRVDFGRLRAKMAANLRLADDTVDKKAAAPKTKGNKTLPEPSESPRTTGLGVYESMSPRQNKIDNQKCLNTAPQDEQPQDNADSDGDDLIIDSSEVNQQNNSSHPAQNESSAARPPSHPSSPIQRGQLALIPLPASQAAPRKPTKVDQIEWEMYKANQNTAHAESALTKEQNTKKALHLKRGATAYEYTTADRRIAEAAAQIEKTLLAQEKLAKNKTDAEFEEEEDDDDAEEEED</sequence>
<feature type="region of interest" description="Disordered" evidence="1">
    <location>
        <begin position="381"/>
        <end position="404"/>
    </location>
</feature>
<protein>
    <submittedName>
        <fullName evidence="2">Uncharacterized protein</fullName>
    </submittedName>
</protein>
<dbReference type="AlphaFoldDB" id="A0A6A5QAW9"/>
<feature type="region of interest" description="Disordered" evidence="1">
    <location>
        <begin position="31"/>
        <end position="64"/>
    </location>
</feature>
<feature type="region of interest" description="Disordered" evidence="1">
    <location>
        <begin position="239"/>
        <end position="315"/>
    </location>
</feature>
<feature type="compositionally biased region" description="Acidic residues" evidence="1">
    <location>
        <begin position="52"/>
        <end position="64"/>
    </location>
</feature>
<dbReference type="Proteomes" id="UP000800096">
    <property type="component" value="Unassembled WGS sequence"/>
</dbReference>
<keyword evidence="3" id="KW-1185">Reference proteome</keyword>
<reference evidence="2" key="1">
    <citation type="journal article" date="2020" name="Stud. Mycol.">
        <title>101 Dothideomycetes genomes: a test case for predicting lifestyles and emergence of pathogens.</title>
        <authorList>
            <person name="Haridas S."/>
            <person name="Albert R."/>
            <person name="Binder M."/>
            <person name="Bloem J."/>
            <person name="Labutti K."/>
            <person name="Salamov A."/>
            <person name="Andreopoulos B."/>
            <person name="Baker S."/>
            <person name="Barry K."/>
            <person name="Bills G."/>
            <person name="Bluhm B."/>
            <person name="Cannon C."/>
            <person name="Castanera R."/>
            <person name="Culley D."/>
            <person name="Daum C."/>
            <person name="Ezra D."/>
            <person name="Gonzalez J."/>
            <person name="Henrissat B."/>
            <person name="Kuo A."/>
            <person name="Liang C."/>
            <person name="Lipzen A."/>
            <person name="Lutzoni F."/>
            <person name="Magnuson J."/>
            <person name="Mondo S."/>
            <person name="Nolan M."/>
            <person name="Ohm R."/>
            <person name="Pangilinan J."/>
            <person name="Park H.-J."/>
            <person name="Ramirez L."/>
            <person name="Alfaro M."/>
            <person name="Sun H."/>
            <person name="Tritt A."/>
            <person name="Yoshinaga Y."/>
            <person name="Zwiers L.-H."/>
            <person name="Turgeon B."/>
            <person name="Goodwin S."/>
            <person name="Spatafora J."/>
            <person name="Crous P."/>
            <person name="Grigoriev I."/>
        </authorList>
    </citation>
    <scope>NUCLEOTIDE SEQUENCE</scope>
    <source>
        <strain evidence="2">HMLAC05119</strain>
    </source>
</reference>
<gene>
    <name evidence="2" type="ORF">BDU57DRAFT_532915</name>
</gene>
<feature type="compositionally biased region" description="Polar residues" evidence="1">
    <location>
        <begin position="264"/>
        <end position="278"/>
    </location>
</feature>
<name>A0A6A5QAW9_AMPQU</name>
<proteinExistence type="predicted"/>